<evidence type="ECO:0000313" key="2">
    <source>
        <dbReference type="Proteomes" id="UP001434419"/>
    </source>
</evidence>
<accession>A0ABV2BCT4</accession>
<protein>
    <recommendedName>
        <fullName evidence="3">DUF4261 domain-containing protein</fullName>
    </recommendedName>
</protein>
<gene>
    <name evidence="1" type="ORF">ABVC42_14525</name>
</gene>
<dbReference type="RefSeq" id="WP_133476347.1">
    <property type="nucleotide sequence ID" value="NZ_JBETVU010000013.1"/>
</dbReference>
<comment type="caution">
    <text evidence="1">The sequence shown here is derived from an EMBL/GenBank/DDBJ whole genome shotgun (WGS) entry which is preliminary data.</text>
</comment>
<dbReference type="EMBL" id="JBETVU010000013">
    <property type="protein sequence ID" value="MES5151044.1"/>
    <property type="molecule type" value="Genomic_DNA"/>
</dbReference>
<proteinExistence type="predicted"/>
<sequence length="265" mass="30512">MEKREILQKAHDFGFEIIPHRPEKITYELNLDAMLSDDNLDIEDSSNWDWIKSQATSTPTQFDITGKVEGKYFVEGDLTKKPFLTLLHKLVAKESAFREYKNFNWDFVKKLKLPDVKGEEVLLVNIKSFMKDIAKAIKTDNYDDFTYIWGYDVAVKEAYSAIKDSWPTVIKYGLIVISEGMDAECYLHPLDKYSLECLKGLTWYGDGIDTDTQIFDKWIDQVVPKLPEIDPILLQNMPVDVQACVPSLDSKSAVKPSGIQIRRNR</sequence>
<organism evidence="1 2">
    <name type="scientific">Lactobacillus crispatus</name>
    <dbReference type="NCBI Taxonomy" id="47770"/>
    <lineage>
        <taxon>Bacteria</taxon>
        <taxon>Bacillati</taxon>
        <taxon>Bacillota</taxon>
        <taxon>Bacilli</taxon>
        <taxon>Lactobacillales</taxon>
        <taxon>Lactobacillaceae</taxon>
        <taxon>Lactobacillus</taxon>
    </lineage>
</organism>
<dbReference type="Proteomes" id="UP001434419">
    <property type="component" value="Unassembled WGS sequence"/>
</dbReference>
<keyword evidence="2" id="KW-1185">Reference proteome</keyword>
<name>A0ABV2BCT4_9LACO</name>
<reference evidence="1" key="1">
    <citation type="submission" date="2024-06" db="EMBL/GenBank/DDBJ databases">
        <title>Vaginal Lactobacillus fatty acid response mechanisms reveal a metabolite-targeted strategy for bacterial vaginosis treatment.</title>
        <authorList>
            <person name="Zhu M."/>
            <person name="Blainey P.C."/>
            <person name="Bloom S.M."/>
            <person name="Kwon D.S."/>
        </authorList>
    </citation>
    <scope>NUCLEOTIDE SEQUENCE</scope>
    <source>
        <strain evidence="1">194_F1_1</strain>
    </source>
</reference>
<evidence type="ECO:0008006" key="3">
    <source>
        <dbReference type="Google" id="ProtNLM"/>
    </source>
</evidence>
<evidence type="ECO:0000313" key="1">
    <source>
        <dbReference type="EMBL" id="MES5151044.1"/>
    </source>
</evidence>